<evidence type="ECO:0000256" key="1">
    <source>
        <dbReference type="ARBA" id="ARBA00022574"/>
    </source>
</evidence>
<keyword evidence="5" id="KW-1185">Reference proteome</keyword>
<dbReference type="SMART" id="SM00320">
    <property type="entry name" value="WD40"/>
    <property type="match status" value="5"/>
</dbReference>
<evidence type="ECO:0000256" key="2">
    <source>
        <dbReference type="ARBA" id="ARBA00022737"/>
    </source>
</evidence>
<dbReference type="Proteomes" id="UP000051952">
    <property type="component" value="Unassembled WGS sequence"/>
</dbReference>
<dbReference type="Pfam" id="PF00400">
    <property type="entry name" value="WD40"/>
    <property type="match status" value="3"/>
</dbReference>
<accession>A0A0S4JAK1</accession>
<dbReference type="OrthoDB" id="496at2759"/>
<protein>
    <submittedName>
        <fullName evidence="4">WD40 repeat-containing protein, putative</fullName>
    </submittedName>
</protein>
<sequence>MDSKMCLWHASALRCDDLLGHTGSISQVDVHGSIAVSASYDRSLRVWDCDRRTCLSTLKGHGNPVTSFAWCGSLVMSGDRRGGVKMWDLETSQCIGNFETQGGQVGALGHILSDSMGHLSYVGDQSGTLTVFDIRRSGSKPVFREILHPGGVIALAECIPSRDTIVTAGADRRMLCLDTRMDLAPVHEWTDHKDFIYSLKTFGNLVLSGAGNGWLLVHDAESGQCLYGLGANKAAVRCIAATPTKLVCAGDDGTAVVYDY</sequence>
<dbReference type="PANTHER" id="PTHR19848">
    <property type="entry name" value="WD40 REPEAT PROTEIN"/>
    <property type="match status" value="1"/>
</dbReference>
<evidence type="ECO:0000256" key="3">
    <source>
        <dbReference type="PROSITE-ProRule" id="PRU00221"/>
    </source>
</evidence>
<dbReference type="PROSITE" id="PS50294">
    <property type="entry name" value="WD_REPEATS_REGION"/>
    <property type="match status" value="2"/>
</dbReference>
<evidence type="ECO:0000313" key="4">
    <source>
        <dbReference type="EMBL" id="CUG87218.1"/>
    </source>
</evidence>
<dbReference type="PANTHER" id="PTHR19848:SF7">
    <property type="entry name" value="F-BOX AND WD-40 DOMAIN PROTEIN 7"/>
    <property type="match status" value="1"/>
</dbReference>
<dbReference type="InterPro" id="IPR015943">
    <property type="entry name" value="WD40/YVTN_repeat-like_dom_sf"/>
</dbReference>
<feature type="repeat" description="WD" evidence="3">
    <location>
        <begin position="58"/>
        <end position="97"/>
    </location>
</feature>
<reference evidence="5" key="1">
    <citation type="submission" date="2015-09" db="EMBL/GenBank/DDBJ databases">
        <authorList>
            <consortium name="Pathogen Informatics"/>
        </authorList>
    </citation>
    <scope>NUCLEOTIDE SEQUENCE [LARGE SCALE GENOMIC DNA]</scope>
    <source>
        <strain evidence="5">Lake Konstanz</strain>
    </source>
</reference>
<gene>
    <name evidence="4" type="ORF">BSAL_09220</name>
</gene>
<dbReference type="VEuPathDB" id="TriTrypDB:BSAL_09220"/>
<dbReference type="SUPFAM" id="SSF50978">
    <property type="entry name" value="WD40 repeat-like"/>
    <property type="match status" value="1"/>
</dbReference>
<keyword evidence="1 3" id="KW-0853">WD repeat</keyword>
<feature type="repeat" description="WD" evidence="3">
    <location>
        <begin position="18"/>
        <end position="57"/>
    </location>
</feature>
<proteinExistence type="predicted"/>
<dbReference type="AlphaFoldDB" id="A0A0S4JAK1"/>
<name>A0A0S4JAK1_BODSA</name>
<keyword evidence="2" id="KW-0677">Repeat</keyword>
<dbReference type="OMA" id="RPHEAGC"/>
<dbReference type="InterPro" id="IPR036322">
    <property type="entry name" value="WD40_repeat_dom_sf"/>
</dbReference>
<dbReference type="PROSITE" id="PS50082">
    <property type="entry name" value="WD_REPEATS_2"/>
    <property type="match status" value="2"/>
</dbReference>
<dbReference type="Gene3D" id="2.130.10.10">
    <property type="entry name" value="YVTN repeat-like/Quinoprotein amine dehydrogenase"/>
    <property type="match status" value="1"/>
</dbReference>
<evidence type="ECO:0000313" key="5">
    <source>
        <dbReference type="Proteomes" id="UP000051952"/>
    </source>
</evidence>
<dbReference type="InterPro" id="IPR001680">
    <property type="entry name" value="WD40_rpt"/>
</dbReference>
<organism evidence="4 5">
    <name type="scientific">Bodo saltans</name>
    <name type="common">Flagellated protozoan</name>
    <dbReference type="NCBI Taxonomy" id="75058"/>
    <lineage>
        <taxon>Eukaryota</taxon>
        <taxon>Discoba</taxon>
        <taxon>Euglenozoa</taxon>
        <taxon>Kinetoplastea</taxon>
        <taxon>Metakinetoplastina</taxon>
        <taxon>Eubodonida</taxon>
        <taxon>Bodonidae</taxon>
        <taxon>Bodo</taxon>
    </lineage>
</organism>
<dbReference type="EMBL" id="CYKH01001475">
    <property type="protein sequence ID" value="CUG87218.1"/>
    <property type="molecule type" value="Genomic_DNA"/>
</dbReference>